<proteinExistence type="predicted"/>
<evidence type="ECO:0000313" key="2">
    <source>
        <dbReference type="Proteomes" id="UP000663848"/>
    </source>
</evidence>
<organism evidence="1 2">
    <name type="scientific">Rotaria socialis</name>
    <dbReference type="NCBI Taxonomy" id="392032"/>
    <lineage>
        <taxon>Eukaryota</taxon>
        <taxon>Metazoa</taxon>
        <taxon>Spiralia</taxon>
        <taxon>Gnathifera</taxon>
        <taxon>Rotifera</taxon>
        <taxon>Eurotatoria</taxon>
        <taxon>Bdelloidea</taxon>
        <taxon>Philodinida</taxon>
        <taxon>Philodinidae</taxon>
        <taxon>Rotaria</taxon>
    </lineage>
</organism>
<feature type="non-terminal residue" evidence="1">
    <location>
        <position position="57"/>
    </location>
</feature>
<gene>
    <name evidence="1" type="ORF">QYT958_LOCUS47806</name>
</gene>
<feature type="non-terminal residue" evidence="1">
    <location>
        <position position="1"/>
    </location>
</feature>
<evidence type="ECO:0000313" key="1">
    <source>
        <dbReference type="EMBL" id="CAF5142326.1"/>
    </source>
</evidence>
<sequence length="57" mass="6304">EIPPVSSPTKNSALNEIVQTIKKLPTNDEAEVDNQLLTTEVDNQLPKADVDYQLPKT</sequence>
<protein>
    <submittedName>
        <fullName evidence="1">Uncharacterized protein</fullName>
    </submittedName>
</protein>
<accession>A0A822G3F2</accession>
<dbReference type="Proteomes" id="UP000663848">
    <property type="component" value="Unassembled WGS sequence"/>
</dbReference>
<dbReference type="EMBL" id="CAJOBR010092088">
    <property type="protein sequence ID" value="CAF5142326.1"/>
    <property type="molecule type" value="Genomic_DNA"/>
</dbReference>
<comment type="caution">
    <text evidence="1">The sequence shown here is derived from an EMBL/GenBank/DDBJ whole genome shotgun (WGS) entry which is preliminary data.</text>
</comment>
<reference evidence="1" key="1">
    <citation type="submission" date="2021-02" db="EMBL/GenBank/DDBJ databases">
        <authorList>
            <person name="Nowell W R."/>
        </authorList>
    </citation>
    <scope>NUCLEOTIDE SEQUENCE</scope>
</reference>
<name>A0A822G3F2_9BILA</name>
<dbReference type="AlphaFoldDB" id="A0A822G3F2"/>